<dbReference type="SUPFAM" id="SSF46785">
    <property type="entry name" value="Winged helix' DNA-binding domain"/>
    <property type="match status" value="1"/>
</dbReference>
<gene>
    <name evidence="3" type="ordered locus">Dde_3511</name>
</gene>
<dbReference type="GO" id="GO:0003700">
    <property type="term" value="F:DNA-binding transcription factor activity"/>
    <property type="evidence" value="ECO:0007669"/>
    <property type="project" value="InterPro"/>
</dbReference>
<keyword evidence="4" id="KW-1185">Reference proteome</keyword>
<dbReference type="InterPro" id="IPR000847">
    <property type="entry name" value="LysR_HTH_N"/>
</dbReference>
<evidence type="ECO:0000259" key="2">
    <source>
        <dbReference type="Pfam" id="PF00126"/>
    </source>
</evidence>
<dbReference type="eggNOG" id="COG2005">
    <property type="taxonomic scope" value="Bacteria"/>
</dbReference>
<sequence>MPKKTQQPVMRLHLWLEQSDGVLFGQGRLQLLEYIDQTGSINAAAKRLGMSYRAAWGKIKASEEALGFKLLEQPEGRRSGCRLSDAARMLMTGYRNWLDEVEALALQKAEEHLGYMPERFINRHGACALTPRHAPAAKKKNTPSQAAVEKSASAH</sequence>
<evidence type="ECO:0000256" key="1">
    <source>
        <dbReference type="SAM" id="MobiDB-lite"/>
    </source>
</evidence>
<evidence type="ECO:0000313" key="4">
    <source>
        <dbReference type="Proteomes" id="UP000002710"/>
    </source>
</evidence>
<organism evidence="3 4">
    <name type="scientific">Oleidesulfovibrio alaskensis (strain ATCC BAA-1058 / DSM 17464 / G20)</name>
    <name type="common">Desulfovibrio alaskensis</name>
    <dbReference type="NCBI Taxonomy" id="207559"/>
    <lineage>
        <taxon>Bacteria</taxon>
        <taxon>Pseudomonadati</taxon>
        <taxon>Thermodesulfobacteriota</taxon>
        <taxon>Desulfovibrionia</taxon>
        <taxon>Desulfovibrionales</taxon>
        <taxon>Desulfovibrionaceae</taxon>
        <taxon>Oleidesulfovibrio</taxon>
    </lineage>
</organism>
<dbReference type="InterPro" id="IPR051815">
    <property type="entry name" value="Molybdate_resp_trans_reg"/>
</dbReference>
<accession>Q30VJ2</accession>
<dbReference type="STRING" id="207559.Dde_3511"/>
<dbReference type="AlphaFoldDB" id="Q30VJ2"/>
<proteinExistence type="predicted"/>
<dbReference type="InterPro" id="IPR036390">
    <property type="entry name" value="WH_DNA-bd_sf"/>
</dbReference>
<dbReference type="KEGG" id="dde:Dde_3511"/>
<feature type="region of interest" description="Disordered" evidence="1">
    <location>
        <begin position="133"/>
        <end position="155"/>
    </location>
</feature>
<dbReference type="Gene3D" id="1.10.10.10">
    <property type="entry name" value="Winged helix-like DNA-binding domain superfamily/Winged helix DNA-binding domain"/>
    <property type="match status" value="1"/>
</dbReference>
<reference evidence="3 4" key="1">
    <citation type="journal article" date="2011" name="J. Bacteriol.">
        <title>Complete genome sequence and updated annotation of Desulfovibrio alaskensis G20.</title>
        <authorList>
            <person name="Hauser L.J."/>
            <person name="Land M.L."/>
            <person name="Brown S.D."/>
            <person name="Larimer F."/>
            <person name="Keller K.L."/>
            <person name="Rapp-Giles B.J."/>
            <person name="Price M.N."/>
            <person name="Lin M."/>
            <person name="Bruce D.C."/>
            <person name="Detter J.C."/>
            <person name="Tapia R."/>
            <person name="Han C.S."/>
            <person name="Goodwin L.A."/>
            <person name="Cheng J.F."/>
            <person name="Pitluck S."/>
            <person name="Copeland A."/>
            <person name="Lucas S."/>
            <person name="Nolan M."/>
            <person name="Lapidus A.L."/>
            <person name="Palumbo A.V."/>
            <person name="Wall J.D."/>
        </authorList>
    </citation>
    <scope>NUCLEOTIDE SEQUENCE [LARGE SCALE GENOMIC DNA]</scope>
    <source>
        <strain evidence="4">ATCC BAA 1058 / DSM 17464 / G20</strain>
    </source>
</reference>
<dbReference type="Proteomes" id="UP000002710">
    <property type="component" value="Chromosome"/>
</dbReference>
<dbReference type="PANTHER" id="PTHR30432:SF1">
    <property type="entry name" value="DNA-BINDING TRANSCRIPTIONAL DUAL REGULATOR MODE"/>
    <property type="match status" value="1"/>
</dbReference>
<evidence type="ECO:0000313" key="3">
    <source>
        <dbReference type="EMBL" id="ABB40304.1"/>
    </source>
</evidence>
<dbReference type="Pfam" id="PF00126">
    <property type="entry name" value="HTH_1"/>
    <property type="match status" value="1"/>
</dbReference>
<dbReference type="InterPro" id="IPR036388">
    <property type="entry name" value="WH-like_DNA-bd_sf"/>
</dbReference>
<dbReference type="RefSeq" id="WP_011369203.1">
    <property type="nucleotide sequence ID" value="NC_007519.1"/>
</dbReference>
<feature type="domain" description="HTH lysR-type" evidence="2">
    <location>
        <begin position="28"/>
        <end position="88"/>
    </location>
</feature>
<protein>
    <submittedName>
        <fullName evidence="3">Putative transcriptional regulator, ModE family</fullName>
    </submittedName>
</protein>
<name>Q30VJ2_OLEA2</name>
<dbReference type="EMBL" id="CP000112">
    <property type="protein sequence ID" value="ABB40304.1"/>
    <property type="molecule type" value="Genomic_DNA"/>
</dbReference>
<dbReference type="PANTHER" id="PTHR30432">
    <property type="entry name" value="TRANSCRIPTIONAL REGULATOR MODE"/>
    <property type="match status" value="1"/>
</dbReference>
<dbReference type="HOGENOM" id="CLU_125440_2_0_7"/>